<keyword evidence="1 4" id="KW-0413">Isomerase</keyword>
<evidence type="ECO:0000313" key="5">
    <source>
        <dbReference type="Proteomes" id="UP000229498"/>
    </source>
</evidence>
<organism evidence="4 5">
    <name type="scientific">Minwuia thermotolerans</name>
    <dbReference type="NCBI Taxonomy" id="2056226"/>
    <lineage>
        <taxon>Bacteria</taxon>
        <taxon>Pseudomonadati</taxon>
        <taxon>Pseudomonadota</taxon>
        <taxon>Alphaproteobacteria</taxon>
        <taxon>Minwuiales</taxon>
        <taxon>Minwuiaceae</taxon>
        <taxon>Minwuia</taxon>
    </lineage>
</organism>
<dbReference type="InterPro" id="IPR044087">
    <property type="entry name" value="NahD-like"/>
</dbReference>
<dbReference type="GO" id="GO:0004602">
    <property type="term" value="F:glutathione peroxidase activity"/>
    <property type="evidence" value="ECO:0007669"/>
    <property type="project" value="TreeGrafter"/>
</dbReference>
<dbReference type="OrthoDB" id="5244108at2"/>
<dbReference type="Gene3D" id="3.40.30.10">
    <property type="entry name" value="Glutaredoxin"/>
    <property type="match status" value="1"/>
</dbReference>
<feature type="domain" description="DSBA-like thioredoxin" evidence="3">
    <location>
        <begin position="4"/>
        <end position="193"/>
    </location>
</feature>
<dbReference type="RefSeq" id="WP_109792503.1">
    <property type="nucleotide sequence ID" value="NZ_PHIG01000011.1"/>
</dbReference>
<reference evidence="4 5" key="1">
    <citation type="submission" date="2017-11" db="EMBL/GenBank/DDBJ databases">
        <title>Draft genome sequence of Rhizobiales bacterium SY3-13.</title>
        <authorList>
            <person name="Sun C."/>
        </authorList>
    </citation>
    <scope>NUCLEOTIDE SEQUENCE [LARGE SCALE GENOMIC DNA]</scope>
    <source>
        <strain evidence="4 5">SY3-13</strain>
    </source>
</reference>
<dbReference type="Pfam" id="PF01323">
    <property type="entry name" value="DSBA"/>
    <property type="match status" value="1"/>
</dbReference>
<dbReference type="AlphaFoldDB" id="A0A2M9G5N7"/>
<evidence type="ECO:0000313" key="4">
    <source>
        <dbReference type="EMBL" id="PJK31028.1"/>
    </source>
</evidence>
<dbReference type="InterPro" id="IPR014440">
    <property type="entry name" value="HCCAis_GSTk"/>
</dbReference>
<protein>
    <recommendedName>
        <fullName evidence="1">2-hydroxychromene-2-carboxylate isomerase</fullName>
        <ecNumber evidence="1">5.99.1.4</ecNumber>
    </recommendedName>
</protein>
<dbReference type="InterPro" id="IPR051924">
    <property type="entry name" value="GST_Kappa/NadH"/>
</dbReference>
<dbReference type="SUPFAM" id="SSF52833">
    <property type="entry name" value="Thioredoxin-like"/>
    <property type="match status" value="1"/>
</dbReference>
<proteinExistence type="inferred from homology"/>
<dbReference type="InterPro" id="IPR036249">
    <property type="entry name" value="Thioredoxin-like_sf"/>
</dbReference>
<feature type="active site" description="Nucleophile" evidence="2">
    <location>
        <position position="12"/>
    </location>
</feature>
<dbReference type="GO" id="GO:0004364">
    <property type="term" value="F:glutathione transferase activity"/>
    <property type="evidence" value="ECO:0007669"/>
    <property type="project" value="TreeGrafter"/>
</dbReference>
<dbReference type="InterPro" id="IPR001853">
    <property type="entry name" value="DSBA-like_thioredoxin_dom"/>
</dbReference>
<sequence length="198" mass="22539">MSAIEFFWDPGSTNTYFAWKLLPPIAARYGAAIVPRAFNLGHVFRHHDYVLMDEPPAKIANRKRDLERWTAKYGLAFRFPDVFPIKTSRALRGALAMRGRGLEHEFITAVLEAYWERNDHSIAEIAGLTRLAERLGVDPEAFEAEVESPAVRELLIAETEEGLERGVFGAPSFLIGDELFWGKDRMDFVEDELRRQAG</sequence>
<accession>A0A2M9G5N7</accession>
<dbReference type="GO" id="GO:0006749">
    <property type="term" value="P:glutathione metabolic process"/>
    <property type="evidence" value="ECO:0007669"/>
    <property type="project" value="TreeGrafter"/>
</dbReference>
<evidence type="ECO:0000256" key="2">
    <source>
        <dbReference type="PIRSR" id="PIRSR006386-1"/>
    </source>
</evidence>
<dbReference type="EMBL" id="PHIG01000011">
    <property type="protein sequence ID" value="PJK31028.1"/>
    <property type="molecule type" value="Genomic_DNA"/>
</dbReference>
<dbReference type="EC" id="5.99.1.4" evidence="1"/>
<dbReference type="PANTHER" id="PTHR42943:SF2">
    <property type="entry name" value="GLUTATHIONE S-TRANSFERASE KAPPA 1"/>
    <property type="match status" value="1"/>
</dbReference>
<comment type="similarity">
    <text evidence="1">Belongs to the GST superfamily. NadH family.</text>
</comment>
<dbReference type="GO" id="GO:1901170">
    <property type="term" value="P:naphthalene catabolic process"/>
    <property type="evidence" value="ECO:0007669"/>
    <property type="project" value="InterPro"/>
</dbReference>
<dbReference type="CDD" id="cd03022">
    <property type="entry name" value="DsbA_HCCA_Iso"/>
    <property type="match status" value="1"/>
</dbReference>
<gene>
    <name evidence="4" type="ORF">CVT23_03975</name>
</gene>
<name>A0A2M9G5N7_9PROT</name>
<keyword evidence="5" id="KW-1185">Reference proteome</keyword>
<evidence type="ECO:0000256" key="1">
    <source>
        <dbReference type="PIRNR" id="PIRNR006386"/>
    </source>
</evidence>
<dbReference type="GO" id="GO:0018845">
    <property type="term" value="F:2-hydroxychromene-2-carboxylate isomerase activity"/>
    <property type="evidence" value="ECO:0007669"/>
    <property type="project" value="UniProtKB-UniRule"/>
</dbReference>
<dbReference type="Proteomes" id="UP000229498">
    <property type="component" value="Unassembled WGS sequence"/>
</dbReference>
<dbReference type="PANTHER" id="PTHR42943">
    <property type="entry name" value="GLUTATHIONE S-TRANSFERASE KAPPA"/>
    <property type="match status" value="1"/>
</dbReference>
<comment type="caution">
    <text evidence="4">The sequence shown here is derived from an EMBL/GenBank/DDBJ whole genome shotgun (WGS) entry which is preliminary data.</text>
</comment>
<evidence type="ECO:0000259" key="3">
    <source>
        <dbReference type="Pfam" id="PF01323"/>
    </source>
</evidence>
<dbReference type="PIRSF" id="PIRSF006386">
    <property type="entry name" value="HCCAis_GSTk"/>
    <property type="match status" value="1"/>
</dbReference>
<comment type="catalytic activity">
    <reaction evidence="1">
        <text>2-hydroxychromene-2-carboxylate = (3E)-4-(2-hydroxyphenyl)-2-oxobut-3-enoate</text>
        <dbReference type="Rhea" id="RHEA:27401"/>
        <dbReference type="ChEBI" id="CHEBI:59350"/>
        <dbReference type="ChEBI" id="CHEBI:59353"/>
        <dbReference type="EC" id="5.99.1.4"/>
    </reaction>
</comment>